<keyword evidence="14" id="KW-1185">Reference proteome</keyword>
<evidence type="ECO:0000256" key="5">
    <source>
        <dbReference type="ARBA" id="ARBA00022737"/>
    </source>
</evidence>
<evidence type="ECO:0000256" key="11">
    <source>
        <dbReference type="SAM" id="MobiDB-lite"/>
    </source>
</evidence>
<dbReference type="Pfam" id="PF18826">
    <property type="entry name" value="bVLRF1"/>
    <property type="match status" value="1"/>
</dbReference>
<proteinExistence type="inferred from homology"/>
<reference evidence="13 14" key="1">
    <citation type="submission" date="2024-03" db="EMBL/GenBank/DDBJ databases">
        <title>The Acrasis kona genome and developmental transcriptomes reveal deep origins of eukaryotic multicellular pathways.</title>
        <authorList>
            <person name="Sheikh S."/>
            <person name="Fu C.-J."/>
            <person name="Brown M.W."/>
            <person name="Baldauf S.L."/>
        </authorList>
    </citation>
    <scope>NUCLEOTIDE SEQUENCE [LARGE SCALE GENOMIC DNA]</scope>
    <source>
        <strain evidence="13 14">ATCC MYA-3509</strain>
    </source>
</reference>
<evidence type="ECO:0000256" key="4">
    <source>
        <dbReference type="ARBA" id="ARBA00022722"/>
    </source>
</evidence>
<keyword evidence="8" id="KW-0040">ANK repeat</keyword>
<organism evidence="13 14">
    <name type="scientific">Acrasis kona</name>
    <dbReference type="NCBI Taxonomy" id="1008807"/>
    <lineage>
        <taxon>Eukaryota</taxon>
        <taxon>Discoba</taxon>
        <taxon>Heterolobosea</taxon>
        <taxon>Tetramitia</taxon>
        <taxon>Eutetramitia</taxon>
        <taxon>Acrasidae</taxon>
        <taxon>Acrasis</taxon>
    </lineage>
</organism>
<dbReference type="InterPro" id="IPR041175">
    <property type="entry name" value="VLRF1/Vms1"/>
</dbReference>
<dbReference type="Proteomes" id="UP001431209">
    <property type="component" value="Unassembled WGS sequence"/>
</dbReference>
<keyword evidence="4 10" id="KW-0540">Nuclease</keyword>
<dbReference type="EMBL" id="JAOPGA020001632">
    <property type="protein sequence ID" value="KAL0490060.1"/>
    <property type="molecule type" value="Genomic_DNA"/>
</dbReference>
<evidence type="ECO:0000259" key="12">
    <source>
        <dbReference type="PROSITE" id="PS52044"/>
    </source>
</evidence>
<name>A0AAW2ZKP5_9EUKA</name>
<evidence type="ECO:0000256" key="8">
    <source>
        <dbReference type="ARBA" id="ARBA00023043"/>
    </source>
</evidence>
<gene>
    <name evidence="13" type="ORF">AKO1_009406</name>
</gene>
<evidence type="ECO:0000256" key="6">
    <source>
        <dbReference type="ARBA" id="ARBA00022759"/>
    </source>
</evidence>
<comment type="domain">
    <text evidence="10">The VLRF1 domain mediates binding to the 60S ribosomal subunit.</text>
</comment>
<keyword evidence="6 10" id="KW-0255">Endonuclease</keyword>
<dbReference type="GO" id="GO:0036503">
    <property type="term" value="P:ERAD pathway"/>
    <property type="evidence" value="ECO:0007669"/>
    <property type="project" value="TreeGrafter"/>
</dbReference>
<protein>
    <recommendedName>
        <fullName evidence="12">VLRF1 domain-containing protein</fullName>
    </recommendedName>
</protein>
<evidence type="ECO:0000256" key="1">
    <source>
        <dbReference type="ARBA" id="ARBA00004496"/>
    </source>
</evidence>
<dbReference type="InterPro" id="IPR047139">
    <property type="entry name" value="ANKZ1/VMS1"/>
</dbReference>
<feature type="active site" evidence="10">
    <location>
        <position position="255"/>
    </location>
</feature>
<keyword evidence="5" id="KW-0677">Repeat</keyword>
<keyword evidence="3 10" id="KW-0963">Cytoplasm</keyword>
<dbReference type="GO" id="GO:0005737">
    <property type="term" value="C:cytoplasm"/>
    <property type="evidence" value="ECO:0007669"/>
    <property type="project" value="UniProtKB-SubCell"/>
</dbReference>
<feature type="region of interest" description="Disordered" evidence="11">
    <location>
        <begin position="248"/>
        <end position="278"/>
    </location>
</feature>
<feature type="domain" description="VLRF1" evidence="12">
    <location>
        <begin position="211"/>
        <end position="348"/>
    </location>
</feature>
<accession>A0AAW2ZKP5</accession>
<dbReference type="GO" id="GO:0016787">
    <property type="term" value="F:hydrolase activity"/>
    <property type="evidence" value="ECO:0007669"/>
    <property type="project" value="UniProtKB-KW"/>
</dbReference>
<dbReference type="PROSITE" id="PS52044">
    <property type="entry name" value="VLRF1"/>
    <property type="match status" value="1"/>
</dbReference>
<comment type="similarity">
    <text evidence="2 10">Belongs to the ANKZF1/VMS1 family.</text>
</comment>
<evidence type="ECO:0000313" key="13">
    <source>
        <dbReference type="EMBL" id="KAL0490060.1"/>
    </source>
</evidence>
<dbReference type="AlphaFoldDB" id="A0AAW2ZKP5"/>
<dbReference type="PANTHER" id="PTHR16036:SF2">
    <property type="entry name" value="TRNA ENDONUCLEASE ANKZF1"/>
    <property type="match status" value="1"/>
</dbReference>
<keyword evidence="9" id="KW-0175">Coiled coil</keyword>
<evidence type="ECO:0000256" key="2">
    <source>
        <dbReference type="ARBA" id="ARBA00009262"/>
    </source>
</evidence>
<evidence type="ECO:0000256" key="7">
    <source>
        <dbReference type="ARBA" id="ARBA00022801"/>
    </source>
</evidence>
<dbReference type="PANTHER" id="PTHR16036">
    <property type="entry name" value="ANKYRIN REPEAT AND ZINC FINGER DOMAIN-CONTAINING PROTEIN 1"/>
    <property type="match status" value="1"/>
</dbReference>
<evidence type="ECO:0000256" key="9">
    <source>
        <dbReference type="ARBA" id="ARBA00023054"/>
    </source>
</evidence>
<keyword evidence="7 10" id="KW-0378">Hydrolase</keyword>
<comment type="subcellular location">
    <subcellularLocation>
        <location evidence="1">Cytoplasm</location>
    </subcellularLocation>
</comment>
<feature type="non-terminal residue" evidence="13">
    <location>
        <position position="348"/>
    </location>
</feature>
<evidence type="ECO:0000256" key="10">
    <source>
        <dbReference type="PROSITE-ProRule" id="PRU01389"/>
    </source>
</evidence>
<comment type="caution">
    <text evidence="13">The sequence shown here is derived from an EMBL/GenBank/DDBJ whole genome shotgun (WGS) entry which is preliminary data.</text>
</comment>
<dbReference type="GO" id="GO:0004519">
    <property type="term" value="F:endonuclease activity"/>
    <property type="evidence" value="ECO:0007669"/>
    <property type="project" value="UniProtKB-KW"/>
</dbReference>
<evidence type="ECO:0000313" key="14">
    <source>
        <dbReference type="Proteomes" id="UP001431209"/>
    </source>
</evidence>
<evidence type="ECO:0000256" key="3">
    <source>
        <dbReference type="ARBA" id="ARBA00022490"/>
    </source>
</evidence>
<sequence>MFDAIDQMVDLYSQPQEPVVEKETEFFEDSSVVVRILSFVFESKTKFQNTYGKVCTQWQNIATSMNDISKWYKKKIVPLINKQIQSTNDEEQDESNAFTTNIDAFELPKQFFMMPFEKSHPLVASSDQRVDLVFIFPHSLTISIYKQLVEATNVLHDHSQRKQILSRSRFRDGFLRDDLFEHEQEQDLTEIDSKNPFRVPDNLYPLIQSIQEDNLIIILNHGGYFATTLFDARGKQIHHKTFHKYVSRKKQGKRQVTQDKSKKAKSMGSQIRRQQEDDFKEEVQEHLCEWSDHYKKCQLIFVHAPGPYNESLLFDDESPLQNKQCYSIPFNTQQPTNTQVLSAFNKLF</sequence>